<evidence type="ECO:0000313" key="2">
    <source>
        <dbReference type="EMBL" id="PZV87567.1"/>
    </source>
</evidence>
<dbReference type="Proteomes" id="UP000248917">
    <property type="component" value="Unassembled WGS sequence"/>
</dbReference>
<comment type="caution">
    <text evidence="2">The sequence shown here is derived from an EMBL/GenBank/DDBJ whole genome shotgun (WGS) entry which is preliminary data.</text>
</comment>
<reference evidence="2 3" key="1">
    <citation type="submission" date="2018-06" db="EMBL/GenBank/DDBJ databases">
        <title>Genomic Encyclopedia of Archaeal and Bacterial Type Strains, Phase II (KMG-II): from individual species to whole genera.</title>
        <authorList>
            <person name="Goeker M."/>
        </authorList>
    </citation>
    <scope>NUCLEOTIDE SEQUENCE [LARGE SCALE GENOMIC DNA]</scope>
    <source>
        <strain evidence="2 3">T4</strain>
    </source>
</reference>
<gene>
    <name evidence="2" type="ORF">CLV31_101444</name>
</gene>
<organism evidence="2 3">
    <name type="scientific">Algoriphagus aquaeductus</name>
    <dbReference type="NCBI Taxonomy" id="475299"/>
    <lineage>
        <taxon>Bacteria</taxon>
        <taxon>Pseudomonadati</taxon>
        <taxon>Bacteroidota</taxon>
        <taxon>Cytophagia</taxon>
        <taxon>Cytophagales</taxon>
        <taxon>Cyclobacteriaceae</taxon>
        <taxon>Algoriphagus</taxon>
    </lineage>
</organism>
<proteinExistence type="predicted"/>
<evidence type="ECO:0000313" key="3">
    <source>
        <dbReference type="Proteomes" id="UP000248917"/>
    </source>
</evidence>
<dbReference type="NCBIfam" id="TIGR02145">
    <property type="entry name" value="Fib_succ_major"/>
    <property type="match status" value="1"/>
</dbReference>
<sequence>MRTSCNLYFYFVLLFGLCFCTIEEIEKPPTENLVGSFERELLPLQVFSFNPGIPLEGYEKIGGELGGKTFEVGKGENGLVFFMVPELPPGDYLLKLQIGPKTMVWNVKVGSFFQNPTPIGDAFWEDYFAGSRVIQDSLEKHPELRYQYATWLEWTGFFKALFNDLTSEQKNTLSKIIQQNRLEKFASFQFELPMDENCLDANYWVFFKNFQVETESERNARAQLIYLPASPILDALKAFVADVIWKYSMVIELSRMKVLNCPILRDISFQTMYGKVDEKPILFNPGDSLVFKLEGEYIRLNSSDASLGMEGLGQYAILIFEEAKYQRNAHAEWISKYRSYQKLSYPFLPDFSFSYSTSPSIFRPLEGFTFQIQSISNPQVFLSNQVQKGNQLFLTFDRMQEGAQEFQFTMSFTQEGHSVTKNLKGRMPGVNELILDLYFDRGTANLSVLGGQGPFEIRWSNGVMNETNATFPAGDHFLMVTDAKGLEKKIEFKVPEFGTVKDREGNEYQTVKIGDRWWMAENLRNTIRENGKPIEHRPSWPAWNPSFPADFDRAAYSYYDNLTSNDARYGKLYNIHAFEGGICPDGWGLPSNEDFLALIEHLGGEDEVGRKLKSRSNWKETIFNSTNESGFNAKPGGRKFYNNSYEKEEQFVGWWVKPVTIPNRIAYLEAGSNQLIMKNLIDFYFQGHYIRCIQND</sequence>
<dbReference type="AlphaFoldDB" id="A0A326S1V9"/>
<evidence type="ECO:0000259" key="1">
    <source>
        <dbReference type="Pfam" id="PF09603"/>
    </source>
</evidence>
<dbReference type="InterPro" id="IPR011871">
    <property type="entry name" value="Fib_succ_major"/>
</dbReference>
<name>A0A326S1V9_9BACT</name>
<dbReference type="EMBL" id="QKTX01000001">
    <property type="protein sequence ID" value="PZV87567.1"/>
    <property type="molecule type" value="Genomic_DNA"/>
</dbReference>
<accession>A0A326S1V9</accession>
<feature type="domain" description="Fibrobacter succinogenes major paralogous" evidence="1">
    <location>
        <begin position="511"/>
        <end position="693"/>
    </location>
</feature>
<keyword evidence="3" id="KW-1185">Reference proteome</keyword>
<dbReference type="Pfam" id="PF09603">
    <property type="entry name" value="Fib_succ_major"/>
    <property type="match status" value="1"/>
</dbReference>
<protein>
    <submittedName>
        <fullName evidence="2">Uncharacterized protein (TIGR02145 family)</fullName>
    </submittedName>
</protein>